<dbReference type="OrthoDB" id="5303367at2759"/>
<proteinExistence type="predicted"/>
<evidence type="ECO:0000313" key="2">
    <source>
        <dbReference type="EMBL" id="OBZ66325.1"/>
    </source>
</evidence>
<dbReference type="InterPro" id="IPR010730">
    <property type="entry name" value="HET"/>
</dbReference>
<dbReference type="OMA" id="HCINQND"/>
<dbReference type="AlphaFoldDB" id="A0A1C7LNJ1"/>
<feature type="domain" description="Heterokaryon incompatibility" evidence="1">
    <location>
        <begin position="28"/>
        <end position="159"/>
    </location>
</feature>
<dbReference type="Pfam" id="PF06985">
    <property type="entry name" value="HET"/>
    <property type="match status" value="1"/>
</dbReference>
<dbReference type="InterPro" id="IPR052895">
    <property type="entry name" value="HetReg/Transcr_Mod"/>
</dbReference>
<dbReference type="EMBL" id="LUGG01000032">
    <property type="protein sequence ID" value="OBZ66325.1"/>
    <property type="molecule type" value="Genomic_DNA"/>
</dbReference>
<evidence type="ECO:0000313" key="3">
    <source>
        <dbReference type="Proteomes" id="UP000092993"/>
    </source>
</evidence>
<reference evidence="2 3" key="1">
    <citation type="submission" date="2016-03" db="EMBL/GenBank/DDBJ databases">
        <title>Whole genome sequencing of Grifola frondosa 9006-11.</title>
        <authorList>
            <person name="Min B."/>
            <person name="Park H."/>
            <person name="Kim J.-G."/>
            <person name="Cho H."/>
            <person name="Oh Y.-L."/>
            <person name="Kong W.-S."/>
            <person name="Choi I.-G."/>
        </authorList>
    </citation>
    <scope>NUCLEOTIDE SEQUENCE [LARGE SCALE GENOMIC DNA]</scope>
    <source>
        <strain evidence="2 3">9006-11</strain>
    </source>
</reference>
<evidence type="ECO:0000259" key="1">
    <source>
        <dbReference type="Pfam" id="PF06985"/>
    </source>
</evidence>
<comment type="caution">
    <text evidence="2">The sequence shown here is derived from an EMBL/GenBank/DDBJ whole genome shotgun (WGS) entry which is preliminary data.</text>
</comment>
<name>A0A1C7LNJ1_GRIFR</name>
<dbReference type="PANTHER" id="PTHR24148:SF73">
    <property type="entry name" value="HET DOMAIN PROTEIN (AFU_ORTHOLOGUE AFUA_8G01020)"/>
    <property type="match status" value="1"/>
</dbReference>
<gene>
    <name evidence="2" type="ORF">A0H81_13858</name>
</gene>
<dbReference type="STRING" id="5627.A0A1C7LNJ1"/>
<keyword evidence="3" id="KW-1185">Reference proteome</keyword>
<sequence length="559" mass="63677">MNDKPLRLMVSNDDGSQYHVVPFAGQPYIAISYCWPGDWTRLYSSQKTVNIATQKGLVSSSHFSQFAKAAVQHYNKNLAVWMDQHCIDQSNMEEKYDQVAILQRIYFKAHTVLILLEDVQLRLQDLQILHRHKATDEFISVVRSLLKARWFSRAWCSQESVLSARPTICVHQAGQTDKPLTFTADDLWGWIDIARFRDASIPRYSSPRGSIPDSQWATSMMAKTSAWAFGIVYQMGCSNQYDKAALTLNLLRHIFRFNALPEAFGHNESVVIANVVKMVNLMAIQRGDFSFLLVNHGLQNVRCDFGFGWAGVPIVGDRTSEMWSRKDYDVGRDADITFDATSLVARGVISRIARQHIWRIRRDSDGLHVCVDGEERLVDTDWLPHTSMYANNRHVVFLRDLLCALEAFDHQGVAEKDVYATTVYAYLLEEDYREQPNPFFGDMKEDMKQTFATFTQWENLAYALEFIPRDGGGCFSTVLLDDRKTVLVVSGNVEDLREKTIFQPHIIRPKLFSPPMVLTVNTMVLEPLSDGLYQCSGGLRGFGLIAEISLEAEVKIRIT</sequence>
<accession>A0A1C7LNJ1</accession>
<protein>
    <recommendedName>
        <fullName evidence="1">Heterokaryon incompatibility domain-containing protein</fullName>
    </recommendedName>
</protein>
<dbReference type="Proteomes" id="UP000092993">
    <property type="component" value="Unassembled WGS sequence"/>
</dbReference>
<organism evidence="2 3">
    <name type="scientific">Grifola frondosa</name>
    <name type="common">Maitake</name>
    <name type="synonym">Polyporus frondosus</name>
    <dbReference type="NCBI Taxonomy" id="5627"/>
    <lineage>
        <taxon>Eukaryota</taxon>
        <taxon>Fungi</taxon>
        <taxon>Dikarya</taxon>
        <taxon>Basidiomycota</taxon>
        <taxon>Agaricomycotina</taxon>
        <taxon>Agaricomycetes</taxon>
        <taxon>Polyporales</taxon>
        <taxon>Grifolaceae</taxon>
        <taxon>Grifola</taxon>
    </lineage>
</organism>
<dbReference type="PANTHER" id="PTHR24148">
    <property type="entry name" value="ANKYRIN REPEAT DOMAIN-CONTAINING PROTEIN 39 HOMOLOG-RELATED"/>
    <property type="match status" value="1"/>
</dbReference>